<dbReference type="OrthoDB" id="265599at2759"/>
<dbReference type="KEGG" id="lmi:LMXM_26_1460"/>
<name>E9AYC5_LEIMU</name>
<feature type="transmembrane region" description="Helical" evidence="1">
    <location>
        <begin position="27"/>
        <end position="48"/>
    </location>
</feature>
<protein>
    <submittedName>
        <fullName evidence="2">Uncharacterized protein</fullName>
    </submittedName>
</protein>
<proteinExistence type="predicted"/>
<sequence>MTATTTDSTSCGSHPRCRAHTVAMSPAFFYVIIGVLMCLTVSCSALGYDASLYVNSDIAVTSLFMGPKLTIVMNTPPSNFSPNAFVRDLYNLFSKADTSIKNLSSVSLVNWCAHDFFTLNGTLSCPEGSKENDEDYGFVLAQVQLSGWNSEKVLSPAEVNLSSLQVLNTILVKRFDGTYNPDNNSSMDNSSYIINFSSNAMVTYAIFGFLMVLVMLALIGVAVCVCLCDSRQINHNKSIVDRAIRTVHSNYLAALYGRSHQSQQQQALASLNEHLNLYADMPNNGSSNLPHDSQYWANSTRANNRSSKAKSNGWNYLHQEDGNTREMQEVRGM</sequence>
<accession>E9AYC5</accession>
<dbReference type="RefSeq" id="XP_003876447.1">
    <property type="nucleotide sequence ID" value="XM_003876398.1"/>
</dbReference>
<dbReference type="AlphaFoldDB" id="E9AYC5"/>
<evidence type="ECO:0000313" key="3">
    <source>
        <dbReference type="Proteomes" id="UP000007259"/>
    </source>
</evidence>
<gene>
    <name evidence="2" type="ORF">LMXM_26_1460</name>
</gene>
<evidence type="ECO:0000256" key="1">
    <source>
        <dbReference type="SAM" id="Phobius"/>
    </source>
</evidence>
<dbReference type="PhylomeDB" id="E9AYC5"/>
<dbReference type="EMBL" id="FR799579">
    <property type="protein sequence ID" value="CBZ27966.1"/>
    <property type="molecule type" value="Genomic_DNA"/>
</dbReference>
<reference evidence="2 3" key="1">
    <citation type="journal article" date="2011" name="Genome Res.">
        <title>Chromosome and gene copy number variation allow major structural change between species and strains of Leishmania.</title>
        <authorList>
            <person name="Rogers M.B."/>
            <person name="Hilley J.D."/>
            <person name="Dickens N.J."/>
            <person name="Wilkes J."/>
            <person name="Bates P.A."/>
            <person name="Depledge D.P."/>
            <person name="Harris D."/>
            <person name="Her Y."/>
            <person name="Herzyk P."/>
            <person name="Imamura H."/>
            <person name="Otto T.D."/>
            <person name="Sanders M."/>
            <person name="Seeger K."/>
            <person name="Dujardin J.C."/>
            <person name="Berriman M."/>
            <person name="Smith D.F."/>
            <person name="Hertz-Fowler C."/>
            <person name="Mottram J.C."/>
        </authorList>
    </citation>
    <scope>NUCLEOTIDE SEQUENCE [LARGE SCALE GENOMIC DNA]</scope>
    <source>
        <strain evidence="2 3">MHOM/GT/2001/U1103</strain>
    </source>
</reference>
<evidence type="ECO:0000313" key="2">
    <source>
        <dbReference type="EMBL" id="CBZ27966.1"/>
    </source>
</evidence>
<dbReference type="GeneID" id="13449313"/>
<dbReference type="OMA" id="CVCLCDS"/>
<keyword evidence="1" id="KW-0812">Transmembrane</keyword>
<keyword evidence="3" id="KW-1185">Reference proteome</keyword>
<dbReference type="Proteomes" id="UP000007259">
    <property type="component" value="Chromosome 26"/>
</dbReference>
<keyword evidence="1" id="KW-0472">Membrane</keyword>
<feature type="transmembrane region" description="Helical" evidence="1">
    <location>
        <begin position="204"/>
        <end position="228"/>
    </location>
</feature>
<keyword evidence="1" id="KW-1133">Transmembrane helix</keyword>
<organism evidence="2 3">
    <name type="scientific">Leishmania mexicana (strain MHOM/GT/2001/U1103)</name>
    <dbReference type="NCBI Taxonomy" id="929439"/>
    <lineage>
        <taxon>Eukaryota</taxon>
        <taxon>Discoba</taxon>
        <taxon>Euglenozoa</taxon>
        <taxon>Kinetoplastea</taxon>
        <taxon>Metakinetoplastina</taxon>
        <taxon>Trypanosomatida</taxon>
        <taxon>Trypanosomatidae</taxon>
        <taxon>Leishmaniinae</taxon>
        <taxon>Leishmania</taxon>
    </lineage>
</organism>
<dbReference type="VEuPathDB" id="TriTrypDB:LmxM.26.1460"/>